<dbReference type="Proteomes" id="UP001159405">
    <property type="component" value="Unassembled WGS sequence"/>
</dbReference>
<evidence type="ECO:0000259" key="3">
    <source>
        <dbReference type="PROSITE" id="PS50966"/>
    </source>
</evidence>
<comment type="caution">
    <text evidence="4">The sequence shown here is derived from an EMBL/GenBank/DDBJ whole genome shotgun (WGS) entry which is preliminary data.</text>
</comment>
<protein>
    <recommendedName>
        <fullName evidence="3">SWIM-type domain-containing protein</fullName>
    </recommendedName>
</protein>
<evidence type="ECO:0000256" key="2">
    <source>
        <dbReference type="SAM" id="MobiDB-lite"/>
    </source>
</evidence>
<gene>
    <name evidence="4" type="ORF">PLOB_00013321</name>
</gene>
<feature type="region of interest" description="Disordered" evidence="2">
    <location>
        <begin position="184"/>
        <end position="230"/>
    </location>
</feature>
<dbReference type="PROSITE" id="PS50966">
    <property type="entry name" value="ZF_SWIM"/>
    <property type="match status" value="1"/>
</dbReference>
<proteinExistence type="predicted"/>
<evidence type="ECO:0000313" key="5">
    <source>
        <dbReference type="Proteomes" id="UP001159405"/>
    </source>
</evidence>
<name>A0ABN8R074_9CNID</name>
<feature type="compositionally biased region" description="Basic and acidic residues" evidence="2">
    <location>
        <begin position="208"/>
        <end position="230"/>
    </location>
</feature>
<feature type="domain" description="SWIM-type" evidence="3">
    <location>
        <begin position="41"/>
        <end position="79"/>
    </location>
</feature>
<keyword evidence="5" id="KW-1185">Reference proteome</keyword>
<sequence length="230" mass="26304">MKTIVLPVKDRHGWEVASEDGNHVYQVHKINEHCPESHCSLKCHSCKETCLHTFSCTCINSLMHGTICKHIHKVSMNLAETTGNINYGPSALYTSENQGHDLHESDYASEVKELVSEIKRCSTAQCDVAALQVKVRGKLLQLLNEVEHCTNKEALLELDKGLSAKHFLFESMQKSTPANLILKQNGPANKNMDRQRQFFSNKRKRKRQDNIRYSKPTREEKENLFRSRGQ</sequence>
<reference evidence="4 5" key="1">
    <citation type="submission" date="2022-05" db="EMBL/GenBank/DDBJ databases">
        <authorList>
            <consortium name="Genoscope - CEA"/>
            <person name="William W."/>
        </authorList>
    </citation>
    <scope>NUCLEOTIDE SEQUENCE [LARGE SCALE GENOMIC DNA]</scope>
</reference>
<organism evidence="4 5">
    <name type="scientific">Porites lobata</name>
    <dbReference type="NCBI Taxonomy" id="104759"/>
    <lineage>
        <taxon>Eukaryota</taxon>
        <taxon>Metazoa</taxon>
        <taxon>Cnidaria</taxon>
        <taxon>Anthozoa</taxon>
        <taxon>Hexacorallia</taxon>
        <taxon>Scleractinia</taxon>
        <taxon>Fungiina</taxon>
        <taxon>Poritidae</taxon>
        <taxon>Porites</taxon>
    </lineage>
</organism>
<evidence type="ECO:0000313" key="4">
    <source>
        <dbReference type="EMBL" id="CAH3172713.1"/>
    </source>
</evidence>
<keyword evidence="1" id="KW-0479">Metal-binding</keyword>
<dbReference type="EMBL" id="CALNXK010000176">
    <property type="protein sequence ID" value="CAH3172713.1"/>
    <property type="molecule type" value="Genomic_DNA"/>
</dbReference>
<keyword evidence="1" id="KW-0862">Zinc</keyword>
<dbReference type="InterPro" id="IPR007527">
    <property type="entry name" value="Znf_SWIM"/>
</dbReference>
<keyword evidence="1" id="KW-0863">Zinc-finger</keyword>
<evidence type="ECO:0000256" key="1">
    <source>
        <dbReference type="PROSITE-ProRule" id="PRU00325"/>
    </source>
</evidence>
<accession>A0ABN8R074</accession>